<keyword evidence="3" id="KW-1185">Reference proteome</keyword>
<dbReference type="AlphaFoldDB" id="A0AAD4M8T8"/>
<feature type="transmembrane region" description="Helical" evidence="1">
    <location>
        <begin position="97"/>
        <end position="115"/>
    </location>
</feature>
<feature type="transmembrane region" description="Helical" evidence="1">
    <location>
        <begin position="127"/>
        <end position="156"/>
    </location>
</feature>
<reference evidence="2" key="1">
    <citation type="journal article" date="2022" name="New Phytol.">
        <title>Evolutionary transition to the ectomycorrhizal habit in the genomes of a hyperdiverse lineage of mushroom-forming fungi.</title>
        <authorList>
            <person name="Looney B."/>
            <person name="Miyauchi S."/>
            <person name="Morin E."/>
            <person name="Drula E."/>
            <person name="Courty P.E."/>
            <person name="Kohler A."/>
            <person name="Kuo A."/>
            <person name="LaButti K."/>
            <person name="Pangilinan J."/>
            <person name="Lipzen A."/>
            <person name="Riley R."/>
            <person name="Andreopoulos W."/>
            <person name="He G."/>
            <person name="Johnson J."/>
            <person name="Nolan M."/>
            <person name="Tritt A."/>
            <person name="Barry K.W."/>
            <person name="Grigoriev I.V."/>
            <person name="Nagy L.G."/>
            <person name="Hibbett D."/>
            <person name="Henrissat B."/>
            <person name="Matheny P.B."/>
            <person name="Labbe J."/>
            <person name="Martin F.M."/>
        </authorList>
    </citation>
    <scope>NUCLEOTIDE SEQUENCE</scope>
    <source>
        <strain evidence="2">BPL690</strain>
    </source>
</reference>
<proteinExistence type="predicted"/>
<evidence type="ECO:0000313" key="2">
    <source>
        <dbReference type="EMBL" id="KAI0305705.1"/>
    </source>
</evidence>
<keyword evidence="1" id="KW-1133">Transmembrane helix</keyword>
<dbReference type="EMBL" id="WTXG01000005">
    <property type="protein sequence ID" value="KAI0305705.1"/>
    <property type="molecule type" value="Genomic_DNA"/>
</dbReference>
<protein>
    <submittedName>
        <fullName evidence="2">Uncharacterized protein</fullName>
    </submittedName>
</protein>
<feature type="transmembrane region" description="Helical" evidence="1">
    <location>
        <begin position="12"/>
        <end position="38"/>
    </location>
</feature>
<evidence type="ECO:0000313" key="3">
    <source>
        <dbReference type="Proteomes" id="UP001203297"/>
    </source>
</evidence>
<name>A0AAD4M8T8_9AGAM</name>
<gene>
    <name evidence="2" type="ORF">B0F90DRAFT_1094489</name>
</gene>
<comment type="caution">
    <text evidence="2">The sequence shown here is derived from an EMBL/GenBank/DDBJ whole genome shotgun (WGS) entry which is preliminary data.</text>
</comment>
<evidence type="ECO:0000256" key="1">
    <source>
        <dbReference type="SAM" id="Phobius"/>
    </source>
</evidence>
<organism evidence="2 3">
    <name type="scientific">Multifurca ochricompacta</name>
    <dbReference type="NCBI Taxonomy" id="376703"/>
    <lineage>
        <taxon>Eukaryota</taxon>
        <taxon>Fungi</taxon>
        <taxon>Dikarya</taxon>
        <taxon>Basidiomycota</taxon>
        <taxon>Agaricomycotina</taxon>
        <taxon>Agaricomycetes</taxon>
        <taxon>Russulales</taxon>
        <taxon>Russulaceae</taxon>
        <taxon>Multifurca</taxon>
    </lineage>
</organism>
<sequence>MSSELRNAVLLYRVISVIFQTFAYGIYLCLIPISIYVMRAKGLRARSRQFLFVMTMFMFALSTLYWILSLAVTFLVFRAWFSNLDPNTHQPPNWLPMFSAIVLLNYILTDGVVVWRAWVLCPDQSKAILMVPVVTLVINMLIYLTMISVRAALYVVPEGVPSHHSLARAIDIAKLGHSDSR</sequence>
<accession>A0AAD4M8T8</accession>
<keyword evidence="1" id="KW-0812">Transmembrane</keyword>
<dbReference type="Proteomes" id="UP001203297">
    <property type="component" value="Unassembled WGS sequence"/>
</dbReference>
<keyword evidence="1" id="KW-0472">Membrane</keyword>
<feature type="transmembrane region" description="Helical" evidence="1">
    <location>
        <begin position="50"/>
        <end position="77"/>
    </location>
</feature>